<dbReference type="GO" id="GO:0005759">
    <property type="term" value="C:mitochondrial matrix"/>
    <property type="evidence" value="ECO:0007669"/>
    <property type="project" value="UniProtKB-SubCell"/>
</dbReference>
<organism evidence="10">
    <name type="scientific">Absidia glauca</name>
    <name type="common">Pin mould</name>
    <dbReference type="NCBI Taxonomy" id="4829"/>
    <lineage>
        <taxon>Eukaryota</taxon>
        <taxon>Fungi</taxon>
        <taxon>Fungi incertae sedis</taxon>
        <taxon>Mucoromycota</taxon>
        <taxon>Mucoromycotina</taxon>
        <taxon>Mucoromycetes</taxon>
        <taxon>Mucorales</taxon>
        <taxon>Cunninghamellaceae</taxon>
        <taxon>Absidia</taxon>
    </lineage>
</organism>
<dbReference type="InterPro" id="IPR005467">
    <property type="entry name" value="His_kinase_dom"/>
</dbReference>
<dbReference type="EC" id="2.7.11.-" evidence="8"/>
<evidence type="ECO:0000259" key="9">
    <source>
        <dbReference type="PROSITE" id="PS50109"/>
    </source>
</evidence>
<evidence type="ECO:0000313" key="11">
    <source>
        <dbReference type="Proteomes" id="UP000078561"/>
    </source>
</evidence>
<comment type="subcellular location">
    <subcellularLocation>
        <location evidence="8">Mitochondrion matrix</location>
    </subcellularLocation>
</comment>
<evidence type="ECO:0000256" key="4">
    <source>
        <dbReference type="ARBA" id="ARBA00022741"/>
    </source>
</evidence>
<dbReference type="InterPro" id="IPR039028">
    <property type="entry name" value="BCKD/PDK"/>
</dbReference>
<keyword evidence="2" id="KW-0597">Phosphoprotein</keyword>
<accession>A0A163K1I9</accession>
<dbReference type="PROSITE" id="PS50109">
    <property type="entry name" value="HIS_KIN"/>
    <property type="match status" value="1"/>
</dbReference>
<dbReference type="InterPro" id="IPR018955">
    <property type="entry name" value="BCDHK/PDK_N"/>
</dbReference>
<name>A0A163K1I9_ABSGL</name>
<dbReference type="InterPro" id="IPR036784">
    <property type="entry name" value="AK/P_DHK_N_sf"/>
</dbReference>
<dbReference type="PANTHER" id="PTHR11947">
    <property type="entry name" value="PYRUVATE DEHYDROGENASE KINASE"/>
    <property type="match status" value="1"/>
</dbReference>
<dbReference type="Pfam" id="PF02518">
    <property type="entry name" value="HATPase_c"/>
    <property type="match status" value="1"/>
</dbReference>
<feature type="domain" description="Histidine kinase" evidence="9">
    <location>
        <begin position="266"/>
        <end position="414"/>
    </location>
</feature>
<dbReference type="GO" id="GO:0004740">
    <property type="term" value="F:pyruvate dehydrogenase (acetyl-transferring) kinase activity"/>
    <property type="evidence" value="ECO:0007669"/>
    <property type="project" value="TreeGrafter"/>
</dbReference>
<evidence type="ECO:0000256" key="1">
    <source>
        <dbReference type="ARBA" id="ARBA00006155"/>
    </source>
</evidence>
<reference evidence="10" key="1">
    <citation type="submission" date="2016-04" db="EMBL/GenBank/DDBJ databases">
        <authorList>
            <person name="Evans L.H."/>
            <person name="Alamgir A."/>
            <person name="Owens N."/>
            <person name="Weber N.D."/>
            <person name="Virtaneva K."/>
            <person name="Barbian K."/>
            <person name="Babar A."/>
            <person name="Rosenke K."/>
        </authorList>
    </citation>
    <scope>NUCLEOTIDE SEQUENCE [LARGE SCALE GENOMIC DNA]</scope>
    <source>
        <strain evidence="10">CBS 101.48</strain>
    </source>
</reference>
<dbReference type="OrthoDB" id="3264224at2759"/>
<keyword evidence="7 8" id="KW-0496">Mitochondrion</keyword>
<dbReference type="InParanoid" id="A0A163K1I9"/>
<dbReference type="SUPFAM" id="SSF69012">
    <property type="entry name" value="alpha-ketoacid dehydrogenase kinase, N-terminal domain"/>
    <property type="match status" value="1"/>
</dbReference>
<keyword evidence="3 8" id="KW-0808">Transferase</keyword>
<protein>
    <recommendedName>
        <fullName evidence="8">Protein-serine/threonine kinase</fullName>
        <ecNumber evidence="8">2.7.11.-</ecNumber>
    </recommendedName>
</protein>
<evidence type="ECO:0000313" key="10">
    <source>
        <dbReference type="EMBL" id="SAM03563.1"/>
    </source>
</evidence>
<evidence type="ECO:0000256" key="6">
    <source>
        <dbReference type="ARBA" id="ARBA00022840"/>
    </source>
</evidence>
<dbReference type="GO" id="GO:0010906">
    <property type="term" value="P:regulation of glucose metabolic process"/>
    <property type="evidence" value="ECO:0007669"/>
    <property type="project" value="TreeGrafter"/>
</dbReference>
<keyword evidence="4 8" id="KW-0547">Nucleotide-binding</keyword>
<evidence type="ECO:0000256" key="7">
    <source>
        <dbReference type="ARBA" id="ARBA00023128"/>
    </source>
</evidence>
<evidence type="ECO:0000256" key="3">
    <source>
        <dbReference type="ARBA" id="ARBA00022679"/>
    </source>
</evidence>
<dbReference type="Proteomes" id="UP000078561">
    <property type="component" value="Unassembled WGS sequence"/>
</dbReference>
<dbReference type="InterPro" id="IPR036890">
    <property type="entry name" value="HATPase_C_sf"/>
</dbReference>
<evidence type="ECO:0000256" key="2">
    <source>
        <dbReference type="ARBA" id="ARBA00022553"/>
    </source>
</evidence>
<sequence>MLPLHQLLPSSRHHIRRCARSFTKASERPLAQSFYDDKIVTYASRPIKPVTLKQLVRFGQPPLSQENLRQCALYARTELPVRLARRVRAFQTLPFIVGTNPYIKEIYKLYYDSFEMLEQYSHRRDEGDDMEFADKLKDLVDRHTDNIPTLARGFLECRQYMTNHDMAVFLDDMIKARIGIRLIAEQCITLIQHSQSHSTTAHSSNDHSNNKADTNCTIGIIHTQLNPYQIIRNCSDFVAELCEFNYGQSAETVITGHLDTTFTYIPVHLEYILMELLKNAHRATVEHAKDLGSLDRPPPIQVTISQSKEEIGIRIRDQGNGIHEQDLNKVFEYSYTTVKNPGDSPDDDDGSSGGSIFSGMALMAMQSGVGGPLAGLGYGLPLSRLYARYFGGSLTMVSMKGYGCDVFLKLKHIDESFAEGLEI</sequence>
<dbReference type="PANTHER" id="PTHR11947:SF20">
    <property type="entry name" value="[3-METHYL-2-OXOBUTANOATE DEHYDROGENASE [LIPOAMIDE]] KINASE, MITOCHONDRIAL"/>
    <property type="match status" value="1"/>
</dbReference>
<dbReference type="GO" id="GO:0005524">
    <property type="term" value="F:ATP binding"/>
    <property type="evidence" value="ECO:0007669"/>
    <property type="project" value="UniProtKB-UniRule"/>
</dbReference>
<dbReference type="InterPro" id="IPR003594">
    <property type="entry name" value="HATPase_dom"/>
</dbReference>
<dbReference type="STRING" id="4829.A0A163K1I9"/>
<dbReference type="EMBL" id="LT554210">
    <property type="protein sequence ID" value="SAM03563.1"/>
    <property type="molecule type" value="Genomic_DNA"/>
</dbReference>
<evidence type="ECO:0000256" key="8">
    <source>
        <dbReference type="RuleBase" id="RU366032"/>
    </source>
</evidence>
<dbReference type="CDD" id="cd16929">
    <property type="entry name" value="HATPase_PDK-like"/>
    <property type="match status" value="1"/>
</dbReference>
<keyword evidence="6 8" id="KW-0067">ATP-binding</keyword>
<dbReference type="Gene3D" id="1.20.140.20">
    <property type="entry name" value="Alpha-ketoacid/pyruvate dehydrogenase kinase, N-terminal domain"/>
    <property type="match status" value="1"/>
</dbReference>
<keyword evidence="11" id="KW-1185">Reference proteome</keyword>
<dbReference type="SMART" id="SM00387">
    <property type="entry name" value="HATPase_c"/>
    <property type="match status" value="1"/>
</dbReference>
<dbReference type="SUPFAM" id="SSF55874">
    <property type="entry name" value="ATPase domain of HSP90 chaperone/DNA topoisomerase II/histidine kinase"/>
    <property type="match status" value="1"/>
</dbReference>
<dbReference type="AlphaFoldDB" id="A0A163K1I9"/>
<gene>
    <name evidence="10" type="primary">ABSGL_09405.1 scaffold 11253</name>
</gene>
<dbReference type="Gene3D" id="3.30.565.10">
    <property type="entry name" value="Histidine kinase-like ATPase, C-terminal domain"/>
    <property type="match status" value="1"/>
</dbReference>
<evidence type="ECO:0000256" key="5">
    <source>
        <dbReference type="ARBA" id="ARBA00022777"/>
    </source>
</evidence>
<comment type="similarity">
    <text evidence="1 8">Belongs to the PDK/BCKDK protein kinase family.</text>
</comment>
<dbReference type="Pfam" id="PF10436">
    <property type="entry name" value="BCDHK_Adom3"/>
    <property type="match status" value="1"/>
</dbReference>
<dbReference type="OMA" id="WSYPPSA"/>
<proteinExistence type="inferred from homology"/>
<keyword evidence="5 8" id="KW-0418">Kinase</keyword>